<evidence type="ECO:0000256" key="5">
    <source>
        <dbReference type="SAM" id="MobiDB-lite"/>
    </source>
</evidence>
<evidence type="ECO:0000259" key="6">
    <source>
        <dbReference type="Pfam" id="PF12146"/>
    </source>
</evidence>
<keyword evidence="4" id="KW-0576">Peroxisome</keyword>
<evidence type="ECO:0000313" key="7">
    <source>
        <dbReference type="EMBL" id="KAF3010675.1"/>
    </source>
</evidence>
<feature type="domain" description="Serine aminopeptidase S33" evidence="6">
    <location>
        <begin position="271"/>
        <end position="489"/>
    </location>
</feature>
<comment type="caution">
    <text evidence="7">The sequence shown here is derived from an EMBL/GenBank/DDBJ whole genome shotgun (WGS) entry which is preliminary data.</text>
</comment>
<comment type="subcellular location">
    <subcellularLocation>
        <location evidence="1">Peroxisome</location>
    </subcellularLocation>
</comment>
<dbReference type="OrthoDB" id="408373at2759"/>
<dbReference type="PANTHER" id="PTHR43798:SF5">
    <property type="entry name" value="MONOACYLGLYCEROL LIPASE ABHD6"/>
    <property type="match status" value="1"/>
</dbReference>
<evidence type="ECO:0000256" key="2">
    <source>
        <dbReference type="ARBA" id="ARBA00005668"/>
    </source>
</evidence>
<evidence type="ECO:0000256" key="1">
    <source>
        <dbReference type="ARBA" id="ARBA00004275"/>
    </source>
</evidence>
<sequence length="510" mass="56912">MATIKRHHSLLHRRSSDRSKEHIESQPAVFDGTDAVPAHKKVAISRIVEAYDALRAENRSNSPTAEQSTPEDPFAFESLVVSLPNGEIRTYKYFLRKWDQNQHPDPEFEDAVASWRPQFEEAALKHFFRRIALWNESEEIMLAAKRQKAMDLKNGRRRDRASSLSKMWFKERGRPSDQDSNLRDELKQVTSREGLAQLLWTLLNDKANPLCPELYEVCKEAVKAKYSIQTIGALQHLGPYHPSHKMPFLTITGKKIHYADLKPEGKDALETFIFMHGLGSSQNYYHAVVERLRAKGFRCIIFDNTGAGRSPYSGEQASIQSLGDDIIGILDALGVAKAVVVGHSMGGIVAAHLAAERSDRIVAAVLIGPVYPNEGAKPVFEKRIEAVQKEGMQPMADTVPQAAVGSKASPLASAFIRELLLGQDPAGYCSNCRVIVNAKPPNYSKISIPVLILAGEEDKSAPLEGCKRMFEEMGTTEKKLEVMKGVGHWHCLEAFEDVAKLIEGFYHEIQ</sequence>
<dbReference type="GO" id="GO:0016020">
    <property type="term" value="C:membrane"/>
    <property type="evidence" value="ECO:0007669"/>
    <property type="project" value="TreeGrafter"/>
</dbReference>
<evidence type="ECO:0000256" key="4">
    <source>
        <dbReference type="ARBA" id="ARBA00023140"/>
    </source>
</evidence>
<protein>
    <recommendedName>
        <fullName evidence="6">Serine aminopeptidase S33 domain-containing protein</fullName>
    </recommendedName>
</protein>
<name>A0A9P4TNI7_CURKU</name>
<dbReference type="Proteomes" id="UP000801428">
    <property type="component" value="Unassembled WGS sequence"/>
</dbReference>
<dbReference type="PANTHER" id="PTHR43798">
    <property type="entry name" value="MONOACYLGLYCEROL LIPASE"/>
    <property type="match status" value="1"/>
</dbReference>
<dbReference type="PRINTS" id="PR00111">
    <property type="entry name" value="ABHYDROLASE"/>
</dbReference>
<reference evidence="7" key="1">
    <citation type="submission" date="2019-04" db="EMBL/GenBank/DDBJ databases">
        <title>Sequencing of skin fungus with MAO and IRED activity.</title>
        <authorList>
            <person name="Marsaioli A.J."/>
            <person name="Bonatto J.M.C."/>
            <person name="Reis Junior O."/>
        </authorList>
    </citation>
    <scope>NUCLEOTIDE SEQUENCE</scope>
    <source>
        <strain evidence="7">30M1</strain>
    </source>
</reference>
<dbReference type="InterPro" id="IPR029058">
    <property type="entry name" value="AB_hydrolase_fold"/>
</dbReference>
<comment type="similarity">
    <text evidence="2">Belongs to the AB hydrolase superfamily. AKT2 hydrolase family.</text>
</comment>
<feature type="compositionally biased region" description="Basic residues" evidence="5">
    <location>
        <begin position="1"/>
        <end position="13"/>
    </location>
</feature>
<dbReference type="Pfam" id="PF12146">
    <property type="entry name" value="Hydrolase_4"/>
    <property type="match status" value="1"/>
</dbReference>
<dbReference type="InterPro" id="IPR022742">
    <property type="entry name" value="Hydrolase_4"/>
</dbReference>
<feature type="region of interest" description="Disordered" evidence="5">
    <location>
        <begin position="1"/>
        <end position="28"/>
    </location>
</feature>
<dbReference type="Gene3D" id="3.40.50.1820">
    <property type="entry name" value="alpha/beta hydrolase"/>
    <property type="match status" value="1"/>
</dbReference>
<keyword evidence="8" id="KW-1185">Reference proteome</keyword>
<gene>
    <name evidence="7" type="ORF">E8E13_005424</name>
</gene>
<keyword evidence="3" id="KW-0843">Virulence</keyword>
<dbReference type="GO" id="GO:0047372">
    <property type="term" value="F:monoacylglycerol lipase activity"/>
    <property type="evidence" value="ECO:0007669"/>
    <property type="project" value="TreeGrafter"/>
</dbReference>
<dbReference type="InterPro" id="IPR050266">
    <property type="entry name" value="AB_hydrolase_sf"/>
</dbReference>
<evidence type="ECO:0000313" key="8">
    <source>
        <dbReference type="Proteomes" id="UP000801428"/>
    </source>
</evidence>
<feature type="compositionally biased region" description="Basic and acidic residues" evidence="5">
    <location>
        <begin position="14"/>
        <end position="24"/>
    </location>
</feature>
<organism evidence="7 8">
    <name type="scientific">Curvularia kusanoi</name>
    <name type="common">Cochliobolus kusanoi</name>
    <dbReference type="NCBI Taxonomy" id="90978"/>
    <lineage>
        <taxon>Eukaryota</taxon>
        <taxon>Fungi</taxon>
        <taxon>Dikarya</taxon>
        <taxon>Ascomycota</taxon>
        <taxon>Pezizomycotina</taxon>
        <taxon>Dothideomycetes</taxon>
        <taxon>Pleosporomycetidae</taxon>
        <taxon>Pleosporales</taxon>
        <taxon>Pleosporineae</taxon>
        <taxon>Pleosporaceae</taxon>
        <taxon>Curvularia</taxon>
    </lineage>
</organism>
<dbReference type="EMBL" id="SWKU01000001">
    <property type="protein sequence ID" value="KAF3010675.1"/>
    <property type="molecule type" value="Genomic_DNA"/>
</dbReference>
<dbReference type="GO" id="GO:0005777">
    <property type="term" value="C:peroxisome"/>
    <property type="evidence" value="ECO:0007669"/>
    <property type="project" value="UniProtKB-SubCell"/>
</dbReference>
<accession>A0A9P4TNI7</accession>
<dbReference type="SUPFAM" id="SSF53474">
    <property type="entry name" value="alpha/beta-Hydrolases"/>
    <property type="match status" value="1"/>
</dbReference>
<dbReference type="AlphaFoldDB" id="A0A9P4TNI7"/>
<evidence type="ECO:0000256" key="3">
    <source>
        <dbReference type="ARBA" id="ARBA00023026"/>
    </source>
</evidence>
<dbReference type="GO" id="GO:0046464">
    <property type="term" value="P:acylglycerol catabolic process"/>
    <property type="evidence" value="ECO:0007669"/>
    <property type="project" value="TreeGrafter"/>
</dbReference>
<dbReference type="InterPro" id="IPR000073">
    <property type="entry name" value="AB_hydrolase_1"/>
</dbReference>
<proteinExistence type="inferred from homology"/>